<dbReference type="AlphaFoldDB" id="A0A0N4VZC3"/>
<protein>
    <submittedName>
        <fullName evidence="1">PEX-1N domain-containing protein</fullName>
    </submittedName>
</protein>
<organism evidence="1">
    <name type="scientific">Haemonchus placei</name>
    <name type="common">Barber's pole worm</name>
    <dbReference type="NCBI Taxonomy" id="6290"/>
    <lineage>
        <taxon>Eukaryota</taxon>
        <taxon>Metazoa</taxon>
        <taxon>Ecdysozoa</taxon>
        <taxon>Nematoda</taxon>
        <taxon>Chromadorea</taxon>
        <taxon>Rhabditida</taxon>
        <taxon>Rhabditina</taxon>
        <taxon>Rhabditomorpha</taxon>
        <taxon>Strongyloidea</taxon>
        <taxon>Trichostrongylidae</taxon>
        <taxon>Haemonchus</taxon>
    </lineage>
</organism>
<dbReference type="WBParaSite" id="HPLM_0000264501-mRNA-1">
    <property type="protein sequence ID" value="HPLM_0000264501-mRNA-1"/>
    <property type="gene ID" value="HPLM_0000264501"/>
</dbReference>
<proteinExistence type="predicted"/>
<accession>A0A0N4VZC3</accession>
<name>A0A0N4VZC3_HAEPC</name>
<sequence>LISACIFPESAVRPFFFDVPAEIPAGTTINETFVEPPDANILLASVRSQVPLGDSDSPFKVVTEERQNSLLSDIINQTTPHEPTAVLLKLVKPITHLPITLKLVAEVSLEFPRACFRDIDPPSWKAT</sequence>
<reference evidence="1" key="1">
    <citation type="submission" date="2017-02" db="UniProtKB">
        <authorList>
            <consortium name="WormBaseParasite"/>
        </authorList>
    </citation>
    <scope>IDENTIFICATION</scope>
</reference>
<evidence type="ECO:0000313" key="1">
    <source>
        <dbReference type="WBParaSite" id="HPLM_0000264501-mRNA-1"/>
    </source>
</evidence>